<reference evidence="3 4" key="1">
    <citation type="submission" date="2018-06" db="EMBL/GenBank/DDBJ databases">
        <authorList>
            <consortium name="Pathogen Informatics"/>
            <person name="Doyle S."/>
        </authorList>
    </citation>
    <scope>NUCLEOTIDE SEQUENCE [LARGE SCALE GENOMIC DNA]</scope>
    <source>
        <strain evidence="3 4">NCTC11190</strain>
    </source>
</reference>
<dbReference type="EMBL" id="UGVL01000001">
    <property type="protein sequence ID" value="SUE34514.1"/>
    <property type="molecule type" value="Genomic_DNA"/>
</dbReference>
<dbReference type="InterPro" id="IPR029063">
    <property type="entry name" value="SAM-dependent_MTases_sf"/>
</dbReference>
<dbReference type="InterPro" id="IPR007213">
    <property type="entry name" value="Ppm1/Ppm2/Tcmp"/>
</dbReference>
<organism evidence="3 4">
    <name type="scientific">Rikenella microfusus</name>
    <dbReference type="NCBI Taxonomy" id="28139"/>
    <lineage>
        <taxon>Bacteria</taxon>
        <taxon>Pseudomonadati</taxon>
        <taxon>Bacteroidota</taxon>
        <taxon>Bacteroidia</taxon>
        <taxon>Bacteroidales</taxon>
        <taxon>Rikenellaceae</taxon>
        <taxon>Rikenella</taxon>
    </lineage>
</organism>
<gene>
    <name evidence="3" type="ORF">NCTC11190_01742</name>
</gene>
<proteinExistence type="predicted"/>
<dbReference type="PANTHER" id="PTHR43619:SF2">
    <property type="entry name" value="S-ADENOSYL-L-METHIONINE-DEPENDENT METHYLTRANSFERASES SUPERFAMILY PROTEIN"/>
    <property type="match status" value="1"/>
</dbReference>
<dbReference type="PIRSF" id="PIRSF028177">
    <property type="entry name" value="Polyketide_synth_Omtfrase_TcmP"/>
    <property type="match status" value="1"/>
</dbReference>
<sequence>MKKKYTFENIVAETLLIPLYMRAKESGRKDAILRDPEAGRLVERIDYDFSRLDGAKLSAVGCVVRGRYFDDAVRRFIAERRRPVVVNVGCGLDTRYQRIAERGNALFVEMDLPEVIDLRRELLPEPDADRYLAGSLLDTGWMDDLREQYPDGEFIFVIEGVLMYFREEQVWQLLGRLADRFGGGEVWFDVCGPMLARSKHLKPDSLRGHEARIRSGIGDGHDIERREPRLTLIEQGIYQRFFPRRWGIGGRLLGLLPGLSKQFSSMLGYRIRE</sequence>
<dbReference type="GO" id="GO:0008168">
    <property type="term" value="F:methyltransferase activity"/>
    <property type="evidence" value="ECO:0007669"/>
    <property type="project" value="UniProtKB-KW"/>
</dbReference>
<dbReference type="Pfam" id="PF04072">
    <property type="entry name" value="LCM"/>
    <property type="match status" value="1"/>
</dbReference>
<dbReference type="PANTHER" id="PTHR43619">
    <property type="entry name" value="S-ADENOSYL-L-METHIONINE-DEPENDENT METHYLTRANSFERASE YKTD-RELATED"/>
    <property type="match status" value="1"/>
</dbReference>
<dbReference type="GO" id="GO:0032259">
    <property type="term" value="P:methylation"/>
    <property type="evidence" value="ECO:0007669"/>
    <property type="project" value="UniProtKB-KW"/>
</dbReference>
<evidence type="ECO:0000313" key="4">
    <source>
        <dbReference type="Proteomes" id="UP000255233"/>
    </source>
</evidence>
<dbReference type="Proteomes" id="UP000255233">
    <property type="component" value="Unassembled WGS sequence"/>
</dbReference>
<keyword evidence="2 3" id="KW-0808">Transferase</keyword>
<name>A0A379MS05_9BACT</name>
<dbReference type="Gene3D" id="3.40.50.150">
    <property type="entry name" value="Vaccinia Virus protein VP39"/>
    <property type="match status" value="1"/>
</dbReference>
<evidence type="ECO:0000256" key="2">
    <source>
        <dbReference type="ARBA" id="ARBA00022679"/>
    </source>
</evidence>
<keyword evidence="1 3" id="KW-0489">Methyltransferase</keyword>
<accession>A0A379MS05</accession>
<evidence type="ECO:0000256" key="1">
    <source>
        <dbReference type="ARBA" id="ARBA00022603"/>
    </source>
</evidence>
<dbReference type="OrthoDB" id="9800233at2"/>
<dbReference type="STRING" id="880526.GCA_000427365_02078"/>
<protein>
    <submittedName>
        <fullName evidence="3">O-Methyltransferase involved in polyketide biosynthesis</fullName>
    </submittedName>
</protein>
<dbReference type="InterPro" id="IPR016874">
    <property type="entry name" value="TcmP-like"/>
</dbReference>
<dbReference type="AlphaFoldDB" id="A0A379MS05"/>
<keyword evidence="4" id="KW-1185">Reference proteome</keyword>
<evidence type="ECO:0000313" key="3">
    <source>
        <dbReference type="EMBL" id="SUE34514.1"/>
    </source>
</evidence>
<dbReference type="RefSeq" id="WP_027291630.1">
    <property type="nucleotide sequence ID" value="NZ_UGVL01000001.1"/>
</dbReference>
<dbReference type="SUPFAM" id="SSF53335">
    <property type="entry name" value="S-adenosyl-L-methionine-dependent methyltransferases"/>
    <property type="match status" value="1"/>
</dbReference>